<evidence type="ECO:0000256" key="1">
    <source>
        <dbReference type="SAM" id="MobiDB-lite"/>
    </source>
</evidence>
<accession>A0A5B7DXS8</accession>
<feature type="region of interest" description="Disordered" evidence="1">
    <location>
        <begin position="59"/>
        <end position="82"/>
    </location>
</feature>
<protein>
    <submittedName>
        <fullName evidence="2">Uncharacterized protein</fullName>
    </submittedName>
</protein>
<sequence>MNGGSDNDFTVSNSTTYLTRLTSTPQVSHHVAGRQLLNESGIQRALELTVSTIIESEDSDVLGSDTDIESSTTEGEDIPPPPPPATPIVLHYWELQSFLPEHRPCYVMPQSQKKHKDRRTSHIPAEEVDATNRLSKEVVRRDGLLRLVAQVKLPLTEEVFLDGVFAFNSEPAAVAEEDREVTLDMEKIEVRSRNSFLPLSILPGFVTTTEPPARTPPAELPPLPPVSSTDALDWSAGSGDCCPDTPDPIDSDSSNTIASKKENIYYRNAWNIDLEDPDEPVPWLHDCSGAHICKYSQTLTFVLNVSLPQIENSETKT</sequence>
<dbReference type="Proteomes" id="UP000324222">
    <property type="component" value="Unassembled WGS sequence"/>
</dbReference>
<name>A0A5B7DXS8_PORTR</name>
<dbReference type="AlphaFoldDB" id="A0A5B7DXS8"/>
<gene>
    <name evidence="2" type="ORF">E2C01_018919</name>
</gene>
<keyword evidence="3" id="KW-1185">Reference proteome</keyword>
<dbReference type="EMBL" id="VSRR010001510">
    <property type="protein sequence ID" value="MPC25796.1"/>
    <property type="molecule type" value="Genomic_DNA"/>
</dbReference>
<evidence type="ECO:0000313" key="2">
    <source>
        <dbReference type="EMBL" id="MPC25796.1"/>
    </source>
</evidence>
<organism evidence="2 3">
    <name type="scientific">Portunus trituberculatus</name>
    <name type="common">Swimming crab</name>
    <name type="synonym">Neptunus trituberculatus</name>
    <dbReference type="NCBI Taxonomy" id="210409"/>
    <lineage>
        <taxon>Eukaryota</taxon>
        <taxon>Metazoa</taxon>
        <taxon>Ecdysozoa</taxon>
        <taxon>Arthropoda</taxon>
        <taxon>Crustacea</taxon>
        <taxon>Multicrustacea</taxon>
        <taxon>Malacostraca</taxon>
        <taxon>Eumalacostraca</taxon>
        <taxon>Eucarida</taxon>
        <taxon>Decapoda</taxon>
        <taxon>Pleocyemata</taxon>
        <taxon>Brachyura</taxon>
        <taxon>Eubrachyura</taxon>
        <taxon>Portunoidea</taxon>
        <taxon>Portunidae</taxon>
        <taxon>Portuninae</taxon>
        <taxon>Portunus</taxon>
    </lineage>
</organism>
<comment type="caution">
    <text evidence="2">The sequence shown here is derived from an EMBL/GenBank/DDBJ whole genome shotgun (WGS) entry which is preliminary data.</text>
</comment>
<proteinExistence type="predicted"/>
<reference evidence="2 3" key="1">
    <citation type="submission" date="2019-05" db="EMBL/GenBank/DDBJ databases">
        <title>Another draft genome of Portunus trituberculatus and its Hox gene families provides insights of decapod evolution.</title>
        <authorList>
            <person name="Jeong J.-H."/>
            <person name="Song I."/>
            <person name="Kim S."/>
            <person name="Choi T."/>
            <person name="Kim D."/>
            <person name="Ryu S."/>
            <person name="Kim W."/>
        </authorList>
    </citation>
    <scope>NUCLEOTIDE SEQUENCE [LARGE SCALE GENOMIC DNA]</scope>
    <source>
        <tissue evidence="2">Muscle</tissue>
    </source>
</reference>
<evidence type="ECO:0000313" key="3">
    <source>
        <dbReference type="Proteomes" id="UP000324222"/>
    </source>
</evidence>